<gene>
    <name evidence="7" type="ORF">HNR50_003324</name>
</gene>
<evidence type="ECO:0000256" key="5">
    <source>
        <dbReference type="ARBA" id="ARBA00023002"/>
    </source>
</evidence>
<comment type="cofactor">
    <cofactor evidence="1">
        <name>FMN</name>
        <dbReference type="ChEBI" id="CHEBI:58210"/>
    </cofactor>
</comment>
<protein>
    <submittedName>
        <fullName evidence="7">2,4-dienoyl-CoA reductase-like NADH-dependent reductase (Old Yellow Enzyme family)</fullName>
    </submittedName>
</protein>
<dbReference type="Pfam" id="PF00724">
    <property type="entry name" value="Oxidored_FMN"/>
    <property type="match status" value="1"/>
</dbReference>
<dbReference type="Proteomes" id="UP000587760">
    <property type="component" value="Unassembled WGS sequence"/>
</dbReference>
<dbReference type="InterPro" id="IPR013785">
    <property type="entry name" value="Aldolase_TIM"/>
</dbReference>
<proteinExistence type="predicted"/>
<dbReference type="GO" id="GO:0010181">
    <property type="term" value="F:FMN binding"/>
    <property type="evidence" value="ECO:0007669"/>
    <property type="project" value="InterPro"/>
</dbReference>
<name>A0A841R8M8_9SPIO</name>
<evidence type="ECO:0000256" key="1">
    <source>
        <dbReference type="ARBA" id="ARBA00001917"/>
    </source>
</evidence>
<dbReference type="EMBL" id="JACHGJ010000007">
    <property type="protein sequence ID" value="MBB6481644.1"/>
    <property type="molecule type" value="Genomic_DNA"/>
</dbReference>
<keyword evidence="8" id="KW-1185">Reference proteome</keyword>
<keyword evidence="3" id="KW-0288">FMN</keyword>
<evidence type="ECO:0000256" key="2">
    <source>
        <dbReference type="ARBA" id="ARBA00022630"/>
    </source>
</evidence>
<dbReference type="RefSeq" id="WP_184747881.1">
    <property type="nucleotide sequence ID" value="NZ_JACHGJ010000007.1"/>
</dbReference>
<dbReference type="Gene3D" id="3.20.20.70">
    <property type="entry name" value="Aldolase class I"/>
    <property type="match status" value="1"/>
</dbReference>
<dbReference type="GO" id="GO:0003959">
    <property type="term" value="F:NADPH dehydrogenase activity"/>
    <property type="evidence" value="ECO:0007669"/>
    <property type="project" value="InterPro"/>
</dbReference>
<dbReference type="PANTHER" id="PTHR43303">
    <property type="entry name" value="NADPH DEHYDROGENASE C23G7.10C-RELATED"/>
    <property type="match status" value="1"/>
</dbReference>
<evidence type="ECO:0000313" key="7">
    <source>
        <dbReference type="EMBL" id="MBB6481644.1"/>
    </source>
</evidence>
<keyword evidence="4" id="KW-0521">NADP</keyword>
<feature type="domain" description="NADH:flavin oxidoreductase/NADH oxidase N-terminal" evidence="6">
    <location>
        <begin position="4"/>
        <end position="322"/>
    </location>
</feature>
<evidence type="ECO:0000259" key="6">
    <source>
        <dbReference type="Pfam" id="PF00724"/>
    </source>
</evidence>
<evidence type="ECO:0000256" key="3">
    <source>
        <dbReference type="ARBA" id="ARBA00022643"/>
    </source>
</evidence>
<dbReference type="CDD" id="cd02803">
    <property type="entry name" value="OYE_like_FMN_family"/>
    <property type="match status" value="1"/>
</dbReference>
<evidence type="ECO:0000313" key="8">
    <source>
        <dbReference type="Proteomes" id="UP000587760"/>
    </source>
</evidence>
<sequence>MKSLHTPLDIHGLKIPNRIVMAPLATWFSDESGKVNEKHLKHYGDRKGPGLMIVEATTVSPEGRLSETQLGLFDDNQIEGHKKLAALIESNGSVPGIQIHHAGGKATVKTNYGLLPLVPSRKGVKEGKECRELTVEDIHRIQRDFARAAERAVESGYKYIELHGAHGYLGTQFLSPLTNKRTDGYGGSLSGRQRFILELFSLVEKAVNGRALVSIRLGAAEKEGLTLEEGIDTAEKLKAMGIKIVNISSAHSIPKLDELDDDRFSPLLNMGANVKRATGLTVIGVGGIKKAEEAVSAVETGLIDMVAVGKAILCDPRWAERTLAGKGEEIELCIGCRPCKWFTEPEKCPVRVKREKAVQ</sequence>
<dbReference type="SUPFAM" id="SSF51395">
    <property type="entry name" value="FMN-linked oxidoreductases"/>
    <property type="match status" value="1"/>
</dbReference>
<comment type="caution">
    <text evidence="7">The sequence shown here is derived from an EMBL/GenBank/DDBJ whole genome shotgun (WGS) entry which is preliminary data.</text>
</comment>
<keyword evidence="2" id="KW-0285">Flavoprotein</keyword>
<dbReference type="InterPro" id="IPR001155">
    <property type="entry name" value="OxRdtase_FMN_N"/>
</dbReference>
<organism evidence="7 8">
    <name type="scientific">Spirochaeta isovalerica</name>
    <dbReference type="NCBI Taxonomy" id="150"/>
    <lineage>
        <taxon>Bacteria</taxon>
        <taxon>Pseudomonadati</taxon>
        <taxon>Spirochaetota</taxon>
        <taxon>Spirochaetia</taxon>
        <taxon>Spirochaetales</taxon>
        <taxon>Spirochaetaceae</taxon>
        <taxon>Spirochaeta</taxon>
    </lineage>
</organism>
<reference evidence="7 8" key="1">
    <citation type="submission" date="2020-08" db="EMBL/GenBank/DDBJ databases">
        <title>Genomic Encyclopedia of Type Strains, Phase IV (KMG-IV): sequencing the most valuable type-strain genomes for metagenomic binning, comparative biology and taxonomic classification.</title>
        <authorList>
            <person name="Goeker M."/>
        </authorList>
    </citation>
    <scope>NUCLEOTIDE SEQUENCE [LARGE SCALE GENOMIC DNA]</scope>
    <source>
        <strain evidence="7 8">DSM 2461</strain>
    </source>
</reference>
<dbReference type="InterPro" id="IPR044152">
    <property type="entry name" value="YqjM-like"/>
</dbReference>
<dbReference type="PANTHER" id="PTHR43303:SF4">
    <property type="entry name" value="NADPH DEHYDROGENASE C23G7.10C-RELATED"/>
    <property type="match status" value="1"/>
</dbReference>
<dbReference type="AlphaFoldDB" id="A0A841R8M8"/>
<evidence type="ECO:0000256" key="4">
    <source>
        <dbReference type="ARBA" id="ARBA00022857"/>
    </source>
</evidence>
<keyword evidence="5" id="KW-0560">Oxidoreductase</keyword>
<dbReference type="GO" id="GO:0050661">
    <property type="term" value="F:NADP binding"/>
    <property type="evidence" value="ECO:0007669"/>
    <property type="project" value="InterPro"/>
</dbReference>
<accession>A0A841R8M8</accession>